<dbReference type="PATRIC" id="fig|1214101.3.peg.7972"/>
<gene>
    <name evidence="1" type="ORF">BN159_7875</name>
</gene>
<sequence>MTHHRDPGAPGHADTLDALLAKAHEHLGTAVTDRIAAQGGIPELRPPDLALDRLLAATHRSLGTAVTRRRSREARAALSRRNAALEARLAERGPLSNRPSQVRVKYRQEALRLAHSYWPADLAEGMRAAVRLVQNLNDLLEETTRPAGHAGLVVGQLRERLREMTALPKPRRPPVTLTGLDYLTAVEAALAEPAERLLHDLYRVRQLLDEELEPAIATLESSSPAYLFGVDTVTQDLIDDLTQGCDQADALARAVAEVERASSDFVGADLSGAKLDGVLLEGILWDAATVWPGNWESLVRRASLPSGEEQGVLIVAAEPSDSAVHAEA</sequence>
<protein>
    <submittedName>
        <fullName evidence="1">Uncharacterized protein</fullName>
    </submittedName>
</protein>
<dbReference type="Proteomes" id="UP000008043">
    <property type="component" value="Chromosome"/>
</dbReference>
<dbReference type="RefSeq" id="WP_015662580.1">
    <property type="nucleotide sequence ID" value="NC_020504.1"/>
</dbReference>
<accession>K4RGF1</accession>
<proteinExistence type="predicted"/>
<reference evidence="1 2" key="1">
    <citation type="journal article" date="2012" name="J. Bacteriol.">
        <title>Genome sequence of the bacterium Streptomyces davawensis JCM 4913 and heterologous production of the unique antibiotic roseoflavin.</title>
        <authorList>
            <person name="Jankowitsch F."/>
            <person name="Schwarz J."/>
            <person name="Ruckert C."/>
            <person name="Gust B."/>
            <person name="Szczepanowski R."/>
            <person name="Blom J."/>
            <person name="Pelzer S."/>
            <person name="Kalinowski J."/>
            <person name="Mack M."/>
        </authorList>
    </citation>
    <scope>NUCLEOTIDE SEQUENCE [LARGE SCALE GENOMIC DNA]</scope>
    <source>
        <strain evidence="2">DSM 101723 / JCM 4913 / KCC S-0913 / 768</strain>
    </source>
</reference>
<evidence type="ECO:0000313" key="1">
    <source>
        <dbReference type="EMBL" id="CCK32254.1"/>
    </source>
</evidence>
<dbReference type="OrthoDB" id="4564612at2"/>
<dbReference type="EMBL" id="HE971709">
    <property type="protein sequence ID" value="CCK32254.1"/>
    <property type="molecule type" value="Genomic_DNA"/>
</dbReference>
<keyword evidence="2" id="KW-1185">Reference proteome</keyword>
<evidence type="ECO:0000313" key="2">
    <source>
        <dbReference type="Proteomes" id="UP000008043"/>
    </source>
</evidence>
<dbReference type="STRING" id="1214101.BN159_7875"/>
<name>K4RGF1_STRDJ</name>
<dbReference type="HOGENOM" id="CLU_847068_0_0_11"/>
<organism evidence="1 2">
    <name type="scientific">Streptomyces davaonensis (strain DSM 101723 / JCM 4913 / KCC S-0913 / 768)</name>
    <dbReference type="NCBI Taxonomy" id="1214101"/>
    <lineage>
        <taxon>Bacteria</taxon>
        <taxon>Bacillati</taxon>
        <taxon>Actinomycetota</taxon>
        <taxon>Actinomycetes</taxon>
        <taxon>Kitasatosporales</taxon>
        <taxon>Streptomycetaceae</taxon>
        <taxon>Streptomyces</taxon>
    </lineage>
</organism>
<dbReference type="KEGG" id="sdv:BN159_7875"/>
<dbReference type="AlphaFoldDB" id="K4RGF1"/>